<evidence type="ECO:0000256" key="4">
    <source>
        <dbReference type="ARBA" id="ARBA00023136"/>
    </source>
</evidence>
<organism evidence="6 7">
    <name type="scientific">Rhodopila globiformis</name>
    <name type="common">Rhodopseudomonas globiformis</name>
    <dbReference type="NCBI Taxonomy" id="1071"/>
    <lineage>
        <taxon>Bacteria</taxon>
        <taxon>Pseudomonadati</taxon>
        <taxon>Pseudomonadota</taxon>
        <taxon>Alphaproteobacteria</taxon>
        <taxon>Acetobacterales</taxon>
        <taxon>Acetobacteraceae</taxon>
        <taxon>Rhodopila</taxon>
    </lineage>
</organism>
<evidence type="ECO:0000313" key="6">
    <source>
        <dbReference type="EMBL" id="PPQ30060.1"/>
    </source>
</evidence>
<comment type="caution">
    <text evidence="5">Lacks conserved residue(s) required for the propagation of feature annotation.</text>
</comment>
<dbReference type="PIRSF" id="PIRSF036466">
    <property type="entry name" value="UCP036466"/>
    <property type="match status" value="1"/>
</dbReference>
<dbReference type="NCBIfam" id="NF010234">
    <property type="entry name" value="PRK13682.2-5"/>
    <property type="match status" value="1"/>
</dbReference>
<evidence type="ECO:0000256" key="1">
    <source>
        <dbReference type="ARBA" id="ARBA00022475"/>
    </source>
</evidence>
<keyword evidence="2 5" id="KW-0812">Transmembrane</keyword>
<feature type="transmembrane region" description="Helical" evidence="5">
    <location>
        <begin position="6"/>
        <end position="26"/>
    </location>
</feature>
<keyword evidence="1 5" id="KW-1003">Cell membrane</keyword>
<comment type="caution">
    <text evidence="6">The sequence shown here is derived from an EMBL/GenBank/DDBJ whole genome shotgun (WGS) entry which is preliminary data.</text>
</comment>
<feature type="transmembrane region" description="Helical" evidence="5">
    <location>
        <begin position="33"/>
        <end position="52"/>
    </location>
</feature>
<evidence type="ECO:0000256" key="3">
    <source>
        <dbReference type="ARBA" id="ARBA00022989"/>
    </source>
</evidence>
<dbReference type="GO" id="GO:0005886">
    <property type="term" value="C:plasma membrane"/>
    <property type="evidence" value="ECO:0007669"/>
    <property type="project" value="UniProtKB-UniRule"/>
</dbReference>
<dbReference type="RefSeq" id="WP_104520603.1">
    <property type="nucleotide sequence ID" value="NZ_NHRY01000217.1"/>
</dbReference>
<dbReference type="Proteomes" id="UP000239724">
    <property type="component" value="Unassembled WGS sequence"/>
</dbReference>
<dbReference type="HAMAP" id="MF_01361">
    <property type="entry name" value="UPF0391"/>
    <property type="match status" value="1"/>
</dbReference>
<name>A0A2S6N618_RHOGL</name>
<proteinExistence type="inferred from homology"/>
<dbReference type="Pfam" id="PF07043">
    <property type="entry name" value="DUF1328"/>
    <property type="match status" value="1"/>
</dbReference>
<keyword evidence="3 5" id="KW-1133">Transmembrane helix</keyword>
<evidence type="ECO:0000313" key="7">
    <source>
        <dbReference type="Proteomes" id="UP000239724"/>
    </source>
</evidence>
<gene>
    <name evidence="6" type="ORF">CCS01_20080</name>
</gene>
<keyword evidence="7" id="KW-1185">Reference proteome</keyword>
<keyword evidence="4 5" id="KW-0472">Membrane</keyword>
<sequence length="57" mass="6001">MLRLALFFLVVSIVAAVFGFGGIAAASADIARILFFVTIVIFVVLLVVGLMAGSTLW</sequence>
<accession>A0A2S6N618</accession>
<dbReference type="EMBL" id="NHRY01000217">
    <property type="protein sequence ID" value="PPQ30060.1"/>
    <property type="molecule type" value="Genomic_DNA"/>
</dbReference>
<dbReference type="NCBIfam" id="NF010226">
    <property type="entry name" value="PRK13682.1-1"/>
    <property type="match status" value="1"/>
</dbReference>
<evidence type="ECO:0000256" key="2">
    <source>
        <dbReference type="ARBA" id="ARBA00022692"/>
    </source>
</evidence>
<protein>
    <recommendedName>
        <fullName evidence="5">UPF0391 membrane protein CCS01_20080</fullName>
    </recommendedName>
</protein>
<comment type="similarity">
    <text evidence="5">Belongs to the UPF0391 family.</text>
</comment>
<dbReference type="InterPro" id="IPR009760">
    <property type="entry name" value="DUF1328"/>
</dbReference>
<evidence type="ECO:0000256" key="5">
    <source>
        <dbReference type="HAMAP-Rule" id="MF_01361"/>
    </source>
</evidence>
<reference evidence="6 7" key="1">
    <citation type="journal article" date="2018" name="Arch. Microbiol.">
        <title>New insights into the metabolic potential of the phototrophic purple bacterium Rhodopila globiformis DSM 161(T) from its draft genome sequence and evidence for a vanadium-dependent nitrogenase.</title>
        <authorList>
            <person name="Imhoff J.F."/>
            <person name="Rahn T."/>
            <person name="Kunzel S."/>
            <person name="Neulinger S.C."/>
        </authorList>
    </citation>
    <scope>NUCLEOTIDE SEQUENCE [LARGE SCALE GENOMIC DNA]</scope>
    <source>
        <strain evidence="6 7">DSM 161</strain>
    </source>
</reference>
<dbReference type="AlphaFoldDB" id="A0A2S6N618"/>